<feature type="compositionally biased region" description="Polar residues" evidence="4">
    <location>
        <begin position="377"/>
        <end position="402"/>
    </location>
</feature>
<dbReference type="GO" id="GO:0005634">
    <property type="term" value="C:nucleus"/>
    <property type="evidence" value="ECO:0007669"/>
    <property type="project" value="TreeGrafter"/>
</dbReference>
<dbReference type="InterPro" id="IPR004827">
    <property type="entry name" value="bZIP"/>
</dbReference>
<dbReference type="PANTHER" id="PTHR46391">
    <property type="entry name" value="BASIC LEUCINE ZIPPER 34"/>
    <property type="match status" value="1"/>
</dbReference>
<evidence type="ECO:0000256" key="1">
    <source>
        <dbReference type="ARBA" id="ARBA00023015"/>
    </source>
</evidence>
<feature type="domain" description="BZIP" evidence="5">
    <location>
        <begin position="61"/>
        <end position="124"/>
    </location>
</feature>
<evidence type="ECO:0000313" key="7">
    <source>
        <dbReference type="Proteomes" id="UP000825729"/>
    </source>
</evidence>
<dbReference type="Pfam" id="PF07716">
    <property type="entry name" value="bZIP_2"/>
    <property type="match status" value="1"/>
</dbReference>
<feature type="region of interest" description="Disordered" evidence="4">
    <location>
        <begin position="67"/>
        <end position="86"/>
    </location>
</feature>
<feature type="region of interest" description="Disordered" evidence="4">
    <location>
        <begin position="377"/>
        <end position="404"/>
    </location>
</feature>
<keyword evidence="7" id="KW-1185">Reference proteome</keyword>
<feature type="region of interest" description="Disordered" evidence="4">
    <location>
        <begin position="1"/>
        <end position="62"/>
    </location>
</feature>
<dbReference type="EMBL" id="JAINDJ010000003">
    <property type="protein sequence ID" value="KAG9453561.1"/>
    <property type="molecule type" value="Genomic_DNA"/>
</dbReference>
<keyword evidence="2" id="KW-0804">Transcription</keyword>
<dbReference type="PROSITE" id="PS00036">
    <property type="entry name" value="BZIP_BASIC"/>
    <property type="match status" value="1"/>
</dbReference>
<feature type="compositionally biased region" description="Polar residues" evidence="4">
    <location>
        <begin position="29"/>
        <end position="51"/>
    </location>
</feature>
<proteinExistence type="predicted"/>
<dbReference type="GO" id="GO:0003677">
    <property type="term" value="F:DNA binding"/>
    <property type="evidence" value="ECO:0007669"/>
    <property type="project" value="TreeGrafter"/>
</dbReference>
<comment type="caution">
    <text evidence="6">The sequence shown here is derived from an EMBL/GenBank/DDBJ whole genome shotgun (WGS) entry which is preliminary data.</text>
</comment>
<feature type="compositionally biased region" description="Basic and acidic residues" evidence="4">
    <location>
        <begin position="52"/>
        <end position="62"/>
    </location>
</feature>
<dbReference type="SMART" id="SM00338">
    <property type="entry name" value="BRLZ"/>
    <property type="match status" value="1"/>
</dbReference>
<dbReference type="GO" id="GO:0045893">
    <property type="term" value="P:positive regulation of DNA-templated transcription"/>
    <property type="evidence" value="ECO:0007669"/>
    <property type="project" value="TreeGrafter"/>
</dbReference>
<evidence type="ECO:0000256" key="4">
    <source>
        <dbReference type="SAM" id="MobiDB-lite"/>
    </source>
</evidence>
<evidence type="ECO:0000259" key="5">
    <source>
        <dbReference type="PROSITE" id="PS50217"/>
    </source>
</evidence>
<dbReference type="InterPro" id="IPR046347">
    <property type="entry name" value="bZIP_sf"/>
</dbReference>
<dbReference type="AlphaFoldDB" id="A0AAV7EYL6"/>
<evidence type="ECO:0000256" key="2">
    <source>
        <dbReference type="ARBA" id="ARBA00023163"/>
    </source>
</evidence>
<dbReference type="PANTHER" id="PTHR46391:SF35">
    <property type="entry name" value="BASIC LEUCINE ZIPPER 34-LIKE ISOFORM X1"/>
    <property type="match status" value="1"/>
</dbReference>
<organism evidence="6 7">
    <name type="scientific">Aristolochia fimbriata</name>
    <name type="common">White veined hardy Dutchman's pipe vine</name>
    <dbReference type="NCBI Taxonomy" id="158543"/>
    <lineage>
        <taxon>Eukaryota</taxon>
        <taxon>Viridiplantae</taxon>
        <taxon>Streptophyta</taxon>
        <taxon>Embryophyta</taxon>
        <taxon>Tracheophyta</taxon>
        <taxon>Spermatophyta</taxon>
        <taxon>Magnoliopsida</taxon>
        <taxon>Magnoliidae</taxon>
        <taxon>Piperales</taxon>
        <taxon>Aristolochiaceae</taxon>
        <taxon>Aristolochia</taxon>
    </lineage>
</organism>
<feature type="compositionally biased region" description="Polar residues" evidence="4">
    <location>
        <begin position="418"/>
        <end position="449"/>
    </location>
</feature>
<protein>
    <recommendedName>
        <fullName evidence="5">BZIP domain-containing protein</fullName>
    </recommendedName>
</protein>
<gene>
    <name evidence="6" type="ORF">H6P81_006465</name>
</gene>
<accession>A0AAV7EYL6</accession>
<name>A0AAV7EYL6_ARIFI</name>
<feature type="region of interest" description="Disordered" evidence="4">
    <location>
        <begin position="418"/>
        <end position="461"/>
    </location>
</feature>
<keyword evidence="1" id="KW-0805">Transcription regulation</keyword>
<feature type="region of interest" description="Disordered" evidence="4">
    <location>
        <begin position="316"/>
        <end position="335"/>
    </location>
</feature>
<sequence>MEDAGLPPRPPTSTGASRKLKFPAESAASPKSSNNVPAGQKTQEPNGSNGTKPDDPVENEEARRLRRRLANRKSAMRTRERKAQHKDMLENSVITLETEIASLTPKLAEYGRHRVVLSLENEALKHMIEIALQDKELKDVAVRPALHTVVVQPDVMYNPTRTGAMPSGANSCCAIRCDQSGGKHAQYDFMKQEKGRLLQMLRLRSQQHVPTPSTSQLAAQSQYQKTRAMSFGTHSRGVPSLATQSLGTLLSFGTQSEGTLSFGMSQPVGAALSFETQPGRAPSLETQSGRAAMSFGTHSGQVLSFGTQSLGATSLGTQSRGALSSGTQPDREQSFGIQSAGRVHSFGTQSDRMQSFGTQSDRVQSLGTQSYRVQSFGTQSDRVQSLGTRSVGAESSRTQSGGALSFGIQPVGTLVPFGSQTVGVESSGTQTGRAESTRKQSAGTESLGTQYVEVQLQSSDD</sequence>
<feature type="compositionally biased region" description="Polar residues" evidence="4">
    <location>
        <begin position="316"/>
        <end position="328"/>
    </location>
</feature>
<evidence type="ECO:0000256" key="3">
    <source>
        <dbReference type="ARBA" id="ARBA00023242"/>
    </source>
</evidence>
<dbReference type="SUPFAM" id="SSF57959">
    <property type="entry name" value="Leucine zipper domain"/>
    <property type="match status" value="1"/>
</dbReference>
<dbReference type="GO" id="GO:0003700">
    <property type="term" value="F:DNA-binding transcription factor activity"/>
    <property type="evidence" value="ECO:0007669"/>
    <property type="project" value="InterPro"/>
</dbReference>
<dbReference type="PROSITE" id="PS50217">
    <property type="entry name" value="BZIP"/>
    <property type="match status" value="1"/>
</dbReference>
<evidence type="ECO:0000313" key="6">
    <source>
        <dbReference type="EMBL" id="KAG9453561.1"/>
    </source>
</evidence>
<dbReference type="Proteomes" id="UP000825729">
    <property type="component" value="Unassembled WGS sequence"/>
</dbReference>
<dbReference type="Gene3D" id="1.20.5.170">
    <property type="match status" value="1"/>
</dbReference>
<keyword evidence="3" id="KW-0539">Nucleus</keyword>
<feature type="compositionally biased region" description="Basic residues" evidence="4">
    <location>
        <begin position="67"/>
        <end position="84"/>
    </location>
</feature>
<reference evidence="6 7" key="1">
    <citation type="submission" date="2021-07" db="EMBL/GenBank/DDBJ databases">
        <title>The Aristolochia fimbriata genome: insights into angiosperm evolution, floral development and chemical biosynthesis.</title>
        <authorList>
            <person name="Jiao Y."/>
        </authorList>
    </citation>
    <scope>NUCLEOTIDE SEQUENCE [LARGE SCALE GENOMIC DNA]</scope>
    <source>
        <strain evidence="6">IBCAS-2021</strain>
        <tissue evidence="6">Leaf</tissue>
    </source>
</reference>
<dbReference type="InterPro" id="IPR052483">
    <property type="entry name" value="bZIP_transcription_regulators"/>
</dbReference>